<proteinExistence type="predicted"/>
<feature type="region of interest" description="Disordered" evidence="1">
    <location>
        <begin position="92"/>
        <end position="121"/>
    </location>
</feature>
<comment type="caution">
    <text evidence="2">The sequence shown here is derived from an EMBL/GenBank/DDBJ whole genome shotgun (WGS) entry which is preliminary data.</text>
</comment>
<name>A0A421FUT1_9STRA</name>
<evidence type="ECO:0000313" key="2">
    <source>
        <dbReference type="EMBL" id="RLN52020.1"/>
    </source>
</evidence>
<dbReference type="EMBL" id="MBAD02001762">
    <property type="protein sequence ID" value="RLN52020.1"/>
    <property type="molecule type" value="Genomic_DNA"/>
</dbReference>
<evidence type="ECO:0000313" key="3">
    <source>
        <dbReference type="Proteomes" id="UP000284657"/>
    </source>
</evidence>
<protein>
    <submittedName>
        <fullName evidence="2">Uncharacterized protein</fullName>
    </submittedName>
</protein>
<organism evidence="2 3">
    <name type="scientific">Phytophthora kernoviae</name>
    <dbReference type="NCBI Taxonomy" id="325452"/>
    <lineage>
        <taxon>Eukaryota</taxon>
        <taxon>Sar</taxon>
        <taxon>Stramenopiles</taxon>
        <taxon>Oomycota</taxon>
        <taxon>Peronosporomycetes</taxon>
        <taxon>Peronosporales</taxon>
        <taxon>Peronosporaceae</taxon>
        <taxon>Phytophthora</taxon>
    </lineage>
</organism>
<dbReference type="Proteomes" id="UP000284657">
    <property type="component" value="Unassembled WGS sequence"/>
</dbReference>
<feature type="compositionally biased region" description="Basic and acidic residues" evidence="1">
    <location>
        <begin position="104"/>
        <end position="115"/>
    </location>
</feature>
<accession>A0A421FUT1</accession>
<gene>
    <name evidence="2" type="ORF">BBJ29_007846</name>
</gene>
<dbReference type="AlphaFoldDB" id="A0A421FUT1"/>
<evidence type="ECO:0000256" key="1">
    <source>
        <dbReference type="SAM" id="MobiDB-lite"/>
    </source>
</evidence>
<sequence length="121" mass="14011">MLAWMKKVVDKHPKTKGARLYSLLPVATTFQAAYVKLNTSTLHGLLARLIDLLEVENFLKKELNIVIARKNDRVTATIRQEDLPEEPERMVVVEKKTSKKKRKKNDDTAELVSKEKKVRRK</sequence>
<reference evidence="2 3" key="1">
    <citation type="submission" date="2018-07" db="EMBL/GenBank/DDBJ databases">
        <title>Genome sequencing of oomycete isolates from Chile give support for New Zealand origin for Phytophthora kernoviae and make available the first Nothophytophthora sp. genome.</title>
        <authorList>
            <person name="Studholme D.J."/>
            <person name="Sanfuentes E."/>
            <person name="Panda P."/>
            <person name="Hill R."/>
            <person name="Sambles C."/>
            <person name="Grant M."/>
            <person name="Williams N.M."/>
            <person name="Mcdougal R.L."/>
        </authorList>
    </citation>
    <scope>NUCLEOTIDE SEQUENCE [LARGE SCALE GENOMIC DNA]</scope>
    <source>
        <strain evidence="2">Chile7</strain>
    </source>
</reference>
<feature type="non-terminal residue" evidence="2">
    <location>
        <position position="121"/>
    </location>
</feature>